<evidence type="ECO:0000256" key="5">
    <source>
        <dbReference type="SAM" id="MobiDB-lite"/>
    </source>
</evidence>
<dbReference type="PANTHER" id="PTHR11785">
    <property type="entry name" value="AMINO ACID TRANSPORTER"/>
    <property type="match status" value="1"/>
</dbReference>
<feature type="transmembrane region" description="Helical" evidence="6">
    <location>
        <begin position="196"/>
        <end position="216"/>
    </location>
</feature>
<evidence type="ECO:0000256" key="1">
    <source>
        <dbReference type="ARBA" id="ARBA00004141"/>
    </source>
</evidence>
<protein>
    <submittedName>
        <fullName evidence="7">Uncharacterized protein</fullName>
    </submittedName>
</protein>
<feature type="transmembrane region" description="Helical" evidence="6">
    <location>
        <begin position="222"/>
        <end position="244"/>
    </location>
</feature>
<organism evidence="7 8">
    <name type="scientific">Porites evermanni</name>
    <dbReference type="NCBI Taxonomy" id="104178"/>
    <lineage>
        <taxon>Eukaryota</taxon>
        <taxon>Metazoa</taxon>
        <taxon>Cnidaria</taxon>
        <taxon>Anthozoa</taxon>
        <taxon>Hexacorallia</taxon>
        <taxon>Scleractinia</taxon>
        <taxon>Fungiina</taxon>
        <taxon>Poritidae</taxon>
        <taxon>Porites</taxon>
    </lineage>
</organism>
<evidence type="ECO:0000256" key="2">
    <source>
        <dbReference type="ARBA" id="ARBA00022692"/>
    </source>
</evidence>
<feature type="transmembrane region" description="Helical" evidence="6">
    <location>
        <begin position="454"/>
        <end position="475"/>
    </location>
</feature>
<evidence type="ECO:0000313" key="7">
    <source>
        <dbReference type="EMBL" id="CAH3027996.1"/>
    </source>
</evidence>
<dbReference type="Gene3D" id="1.20.1740.10">
    <property type="entry name" value="Amino acid/polyamine transporter I"/>
    <property type="match status" value="1"/>
</dbReference>
<feature type="transmembrane region" description="Helical" evidence="6">
    <location>
        <begin position="348"/>
        <end position="374"/>
    </location>
</feature>
<feature type="transmembrane region" description="Helical" evidence="6">
    <location>
        <begin position="395"/>
        <end position="416"/>
    </location>
</feature>
<dbReference type="PANTHER" id="PTHR11785:SF512">
    <property type="entry name" value="SOBREMESA, ISOFORM B"/>
    <property type="match status" value="1"/>
</dbReference>
<keyword evidence="8" id="KW-1185">Reference proteome</keyword>
<feature type="region of interest" description="Disordered" evidence="5">
    <location>
        <begin position="1"/>
        <end position="44"/>
    </location>
</feature>
<reference evidence="7 8" key="1">
    <citation type="submission" date="2022-05" db="EMBL/GenBank/DDBJ databases">
        <authorList>
            <consortium name="Genoscope - CEA"/>
            <person name="William W."/>
        </authorList>
    </citation>
    <scope>NUCLEOTIDE SEQUENCE [LARGE SCALE GENOMIC DNA]</scope>
</reference>
<feature type="transmembrane region" description="Helical" evidence="6">
    <location>
        <begin position="100"/>
        <end position="120"/>
    </location>
</feature>
<dbReference type="EMBL" id="CALNXI010000484">
    <property type="protein sequence ID" value="CAH3027996.1"/>
    <property type="molecule type" value="Genomic_DNA"/>
</dbReference>
<comment type="subcellular location">
    <subcellularLocation>
        <location evidence="1">Membrane</location>
        <topology evidence="1">Multi-pass membrane protein</topology>
    </subcellularLocation>
</comment>
<keyword evidence="2 6" id="KW-0812">Transmembrane</keyword>
<feature type="transmembrane region" description="Helical" evidence="6">
    <location>
        <begin position="481"/>
        <end position="499"/>
    </location>
</feature>
<sequence length="536" mass="59519">MDIRPLMDEEERSLVGNEECSIDDVGREDKYEENMDDEDELNSERSPFLEAEKGTTTIQIKRRIGLVHAIAMVVGGIIGSGIFISPRYVVLHAGSMGETLLIWTFGGVVSLFGGLCYCELGTFIEKSGGDYIYLKLAYGRFIGFLYSWVNVWFLDPASFAILSLTFAVYATEPFFPSKATADMDIACEPPVGLVKLLASSAICILTAVNCLSIRLAARVQVLFTSCKLIAVASIVIVALVRLIVGKTKGFDPQHVFNDSAISPGHVGHAFYSAMWAYGGWNSLNFITEEVKNPKKNFPRALVISVLIVTLSYVLINLAYFSVLTKQEILASDAVAISFASRLSPVFGALMPLIVSLSCFGSLNMGLFSSSRIIFSVAREKQLPSFLAMIHRESQTPIPAVLMRAILALVMLLPTNIENLLNWLLFVEWLIYSAIFIGLIWLRRKKADTPRYFKVNIVIPVFMAGVSLCFAATPFLSNPLESVFGLSVILAGIPAYYIFIKKNWTSRSKRFNRFFSKFSYYIQLIFNVHAISGSREN</sequence>
<comment type="caution">
    <text evidence="7">The sequence shown here is derived from an EMBL/GenBank/DDBJ whole genome shotgun (WGS) entry which is preliminary data.</text>
</comment>
<name>A0ABN8ME64_9CNID</name>
<feature type="transmembrane region" description="Helical" evidence="6">
    <location>
        <begin position="300"/>
        <end position="322"/>
    </location>
</feature>
<evidence type="ECO:0000256" key="3">
    <source>
        <dbReference type="ARBA" id="ARBA00022989"/>
    </source>
</evidence>
<evidence type="ECO:0000313" key="8">
    <source>
        <dbReference type="Proteomes" id="UP001159427"/>
    </source>
</evidence>
<dbReference type="PIRSF" id="PIRSF006060">
    <property type="entry name" value="AA_transporter"/>
    <property type="match status" value="1"/>
</dbReference>
<dbReference type="InterPro" id="IPR002293">
    <property type="entry name" value="AA/rel_permease1"/>
</dbReference>
<proteinExistence type="predicted"/>
<keyword evidence="4 6" id="KW-0472">Membrane</keyword>
<evidence type="ECO:0000256" key="4">
    <source>
        <dbReference type="ARBA" id="ARBA00023136"/>
    </source>
</evidence>
<keyword evidence="3 6" id="KW-1133">Transmembrane helix</keyword>
<feature type="compositionally biased region" description="Basic and acidic residues" evidence="5">
    <location>
        <begin position="24"/>
        <end position="33"/>
    </location>
</feature>
<evidence type="ECO:0000256" key="6">
    <source>
        <dbReference type="SAM" id="Phobius"/>
    </source>
</evidence>
<accession>A0ABN8ME64</accession>
<gene>
    <name evidence="7" type="ORF">PEVE_00032925</name>
</gene>
<feature type="transmembrane region" description="Helical" evidence="6">
    <location>
        <begin position="422"/>
        <end position="442"/>
    </location>
</feature>
<feature type="transmembrane region" description="Helical" evidence="6">
    <location>
        <begin position="66"/>
        <end position="88"/>
    </location>
</feature>
<dbReference type="Proteomes" id="UP001159427">
    <property type="component" value="Unassembled WGS sequence"/>
</dbReference>
<dbReference type="InterPro" id="IPR050598">
    <property type="entry name" value="AminoAcid_Transporter"/>
</dbReference>
<dbReference type="Pfam" id="PF13520">
    <property type="entry name" value="AA_permease_2"/>
    <property type="match status" value="1"/>
</dbReference>